<keyword evidence="8 10" id="KW-0472">Membrane</keyword>
<dbReference type="NCBIfam" id="TIGR01708">
    <property type="entry name" value="typeII_sec_gspH"/>
    <property type="match status" value="1"/>
</dbReference>
<name>A0ABU8C5U4_9GAMM</name>
<dbReference type="InterPro" id="IPR012902">
    <property type="entry name" value="N_methyl_site"/>
</dbReference>
<protein>
    <recommendedName>
        <fullName evidence="2">Type II secretion system protein H</fullName>
    </recommendedName>
    <alternativeName>
        <fullName evidence="9">General secretion pathway protein H</fullName>
    </alternativeName>
</protein>
<feature type="transmembrane region" description="Helical" evidence="10">
    <location>
        <begin position="12"/>
        <end position="35"/>
    </location>
</feature>
<dbReference type="InterPro" id="IPR045584">
    <property type="entry name" value="Pilin-like"/>
</dbReference>
<accession>A0ABU8C5U4</accession>
<keyword evidence="3" id="KW-1003">Cell membrane</keyword>
<reference evidence="11 12" key="1">
    <citation type="journal article" date="2023" name="Ecotoxicol. Environ. Saf.">
        <title>Mercury remediation potential of mercury-resistant strain Rheinheimera metallidurans sp. nov. isolated from a municipal waste dumping site.</title>
        <authorList>
            <person name="Yadav V."/>
            <person name="Manjhi A."/>
            <person name="Vadakedath N."/>
        </authorList>
    </citation>
    <scope>NUCLEOTIDE SEQUENCE [LARGE SCALE GENOMIC DNA]</scope>
    <source>
        <strain evidence="11 12">E-49</strain>
    </source>
</reference>
<evidence type="ECO:0000256" key="5">
    <source>
        <dbReference type="ARBA" id="ARBA00022519"/>
    </source>
</evidence>
<evidence type="ECO:0000256" key="4">
    <source>
        <dbReference type="ARBA" id="ARBA00022481"/>
    </source>
</evidence>
<dbReference type="InterPro" id="IPR002416">
    <property type="entry name" value="T2SS_protein-GspH"/>
</dbReference>
<evidence type="ECO:0000256" key="6">
    <source>
        <dbReference type="ARBA" id="ARBA00022692"/>
    </source>
</evidence>
<keyword evidence="5" id="KW-0997">Cell inner membrane</keyword>
<dbReference type="NCBIfam" id="TIGR02532">
    <property type="entry name" value="IV_pilin_GFxxxE"/>
    <property type="match status" value="1"/>
</dbReference>
<dbReference type="EMBL" id="JALAAR010000006">
    <property type="protein sequence ID" value="MEH8017292.1"/>
    <property type="molecule type" value="Genomic_DNA"/>
</dbReference>
<dbReference type="InterPro" id="IPR049875">
    <property type="entry name" value="TypeII_GspH"/>
</dbReference>
<evidence type="ECO:0000256" key="3">
    <source>
        <dbReference type="ARBA" id="ARBA00022475"/>
    </source>
</evidence>
<evidence type="ECO:0000256" key="1">
    <source>
        <dbReference type="ARBA" id="ARBA00004377"/>
    </source>
</evidence>
<evidence type="ECO:0000313" key="12">
    <source>
        <dbReference type="Proteomes" id="UP001375382"/>
    </source>
</evidence>
<keyword evidence="12" id="KW-1185">Reference proteome</keyword>
<dbReference type="SUPFAM" id="SSF54523">
    <property type="entry name" value="Pili subunits"/>
    <property type="match status" value="1"/>
</dbReference>
<organism evidence="11 12">
    <name type="scientific">Rheinheimera muenzenbergensis</name>
    <dbReference type="NCBI Taxonomy" id="1193628"/>
    <lineage>
        <taxon>Bacteria</taxon>
        <taxon>Pseudomonadati</taxon>
        <taxon>Pseudomonadota</taxon>
        <taxon>Gammaproteobacteria</taxon>
        <taxon>Chromatiales</taxon>
        <taxon>Chromatiaceae</taxon>
        <taxon>Rheinheimera</taxon>
    </lineage>
</organism>
<dbReference type="PROSITE" id="PS00409">
    <property type="entry name" value="PROKAR_NTER_METHYL"/>
    <property type="match status" value="1"/>
</dbReference>
<dbReference type="PRINTS" id="PR00885">
    <property type="entry name" value="BCTERIALGSPH"/>
</dbReference>
<evidence type="ECO:0000313" key="11">
    <source>
        <dbReference type="EMBL" id="MEH8017292.1"/>
    </source>
</evidence>
<comment type="subcellular location">
    <subcellularLocation>
        <location evidence="1">Cell inner membrane</location>
        <topology evidence="1">Single-pass membrane protein</topology>
    </subcellularLocation>
</comment>
<proteinExistence type="predicted"/>
<dbReference type="RefSeq" id="WP_335735702.1">
    <property type="nucleotide sequence ID" value="NZ_JALAAR010000006.1"/>
</dbReference>
<dbReference type="Proteomes" id="UP001375382">
    <property type="component" value="Unassembled WGS sequence"/>
</dbReference>
<keyword evidence="7 10" id="KW-1133">Transmembrane helix</keyword>
<keyword evidence="4" id="KW-0488">Methylation</keyword>
<evidence type="ECO:0000256" key="10">
    <source>
        <dbReference type="SAM" id="Phobius"/>
    </source>
</evidence>
<evidence type="ECO:0000256" key="7">
    <source>
        <dbReference type="ARBA" id="ARBA00022989"/>
    </source>
</evidence>
<evidence type="ECO:0000256" key="8">
    <source>
        <dbReference type="ARBA" id="ARBA00023136"/>
    </source>
</evidence>
<evidence type="ECO:0000256" key="2">
    <source>
        <dbReference type="ARBA" id="ARBA00021549"/>
    </source>
</evidence>
<dbReference type="Gene3D" id="3.55.40.10">
    <property type="entry name" value="minor pseudopilin epsh domain"/>
    <property type="match status" value="1"/>
</dbReference>
<keyword evidence="6 10" id="KW-0812">Transmembrane</keyword>
<sequence>MMRLRPAAIAGFTLLELMLVILLVGLLATMVTLNFSGESRHEKLSKEAERFQQITQYVAETALLKQQEWGLYVLTDRYGFLYYDYDSAKWLAAEEPDGLREHKLPQDISMTLELDGLEAAEDNLLSQLDWQLDEEQQDAEEQQDIPVLPQVFILSSGEISPFKLLFAEQSELQPLYSAVSTDFSIPLKRSDVSAEQP</sequence>
<comment type="caution">
    <text evidence="11">The sequence shown here is derived from an EMBL/GenBank/DDBJ whole genome shotgun (WGS) entry which is preliminary data.</text>
</comment>
<gene>
    <name evidence="11" type="primary">gspH</name>
    <name evidence="11" type="ORF">MN202_08610</name>
</gene>
<evidence type="ECO:0000256" key="9">
    <source>
        <dbReference type="ARBA" id="ARBA00030775"/>
    </source>
</evidence>